<keyword evidence="1" id="KW-1133">Transmembrane helix</keyword>
<organism evidence="3 4">
    <name type="scientific">Roseivivax halodurans JCM 10272</name>
    <dbReference type="NCBI Taxonomy" id="1449350"/>
    <lineage>
        <taxon>Bacteria</taxon>
        <taxon>Pseudomonadati</taxon>
        <taxon>Pseudomonadota</taxon>
        <taxon>Alphaproteobacteria</taxon>
        <taxon>Rhodobacterales</taxon>
        <taxon>Roseobacteraceae</taxon>
        <taxon>Roseivivax</taxon>
    </lineage>
</organism>
<dbReference type="STRING" id="1449350.OCH239_14785"/>
<dbReference type="Pfam" id="PF07331">
    <property type="entry name" value="TctB"/>
    <property type="match status" value="1"/>
</dbReference>
<feature type="transmembrane region" description="Helical" evidence="1">
    <location>
        <begin position="12"/>
        <end position="31"/>
    </location>
</feature>
<dbReference type="Proteomes" id="UP000022447">
    <property type="component" value="Unassembled WGS sequence"/>
</dbReference>
<keyword evidence="1" id="KW-0812">Transmembrane</keyword>
<sequence>MLRSTIRGREAELAFLLLVVGAGAMGLYIGLTTPASQWEPLGAGAFPTVLGGLTLGLALVKAAGLLAAPADESGKGPGGALWRIAAAFGLIVLYVAALVFQLFHFVVATGFFCFAFFALLALEKRPMRLIGMAVVSVLLAIAVFGIFTRFFFLNL</sequence>
<dbReference type="EMBL" id="JALZ01000040">
    <property type="protein sequence ID" value="ETX13030.1"/>
    <property type="molecule type" value="Genomic_DNA"/>
</dbReference>
<feature type="domain" description="DUF1468" evidence="2">
    <location>
        <begin position="14"/>
        <end position="155"/>
    </location>
</feature>
<gene>
    <name evidence="3" type="ORF">OCH239_14785</name>
</gene>
<dbReference type="AlphaFoldDB" id="X7EAZ8"/>
<comment type="caution">
    <text evidence="3">The sequence shown here is derived from an EMBL/GenBank/DDBJ whole genome shotgun (WGS) entry which is preliminary data.</text>
</comment>
<dbReference type="RefSeq" id="WP_037266130.1">
    <property type="nucleotide sequence ID" value="NZ_JALZ01000040.1"/>
</dbReference>
<protein>
    <recommendedName>
        <fullName evidence="2">DUF1468 domain-containing protein</fullName>
    </recommendedName>
</protein>
<proteinExistence type="predicted"/>
<evidence type="ECO:0000259" key="2">
    <source>
        <dbReference type="Pfam" id="PF07331"/>
    </source>
</evidence>
<feature type="transmembrane region" description="Helical" evidence="1">
    <location>
        <begin position="103"/>
        <end position="122"/>
    </location>
</feature>
<evidence type="ECO:0000313" key="4">
    <source>
        <dbReference type="Proteomes" id="UP000022447"/>
    </source>
</evidence>
<evidence type="ECO:0000313" key="3">
    <source>
        <dbReference type="EMBL" id="ETX13030.1"/>
    </source>
</evidence>
<dbReference type="InterPro" id="IPR009936">
    <property type="entry name" value="DUF1468"/>
</dbReference>
<feature type="transmembrane region" description="Helical" evidence="1">
    <location>
        <begin position="129"/>
        <end position="152"/>
    </location>
</feature>
<name>X7EAZ8_9RHOB</name>
<feature type="transmembrane region" description="Helical" evidence="1">
    <location>
        <begin position="43"/>
        <end position="68"/>
    </location>
</feature>
<reference evidence="3 4" key="1">
    <citation type="submission" date="2014-01" db="EMBL/GenBank/DDBJ databases">
        <title>Roseivivax halodurans JCM 10272 Genome Sequencing.</title>
        <authorList>
            <person name="Lai Q."/>
            <person name="Li G."/>
            <person name="Shao Z."/>
        </authorList>
    </citation>
    <scope>NUCLEOTIDE SEQUENCE [LARGE SCALE GENOMIC DNA]</scope>
    <source>
        <strain evidence="3 4">JCM 10272</strain>
    </source>
</reference>
<evidence type="ECO:0000256" key="1">
    <source>
        <dbReference type="SAM" id="Phobius"/>
    </source>
</evidence>
<accession>X7EAZ8</accession>
<keyword evidence="4" id="KW-1185">Reference proteome</keyword>
<keyword evidence="1" id="KW-0472">Membrane</keyword>
<feature type="transmembrane region" description="Helical" evidence="1">
    <location>
        <begin position="80"/>
        <end position="97"/>
    </location>
</feature>